<sequence length="308" mass="32467">MSNPVMNNNPYFRPGASTPNRYEGGAGTRTAQQNPYAGQFQGETKPQYGYQDAYAQDGYAQTAYAQQGGFAQPSPFAAPGQATESMTYDDAMTKTAILLGAAIVAGVATVLLVPPAVIPGLAIIASLAAFGLGFFAAFRPMVGKGIAIAYSVLEGVALGGLTGLFDMFYPGVAFQAILGTVIVVGVAVFLHMSGKVRTTSKGRRVVLTVLIAYIIFGLVNLLLMAFNVTESLRLVSVGGIELGLILGVIMIAIGGYMLIGDLETAKYAVANRAPKQFAWTVSLGIVMTIFWIYIEVLRVAVIVASNNR</sequence>
<dbReference type="Pfam" id="PF12811">
    <property type="entry name" value="BaxI_1"/>
    <property type="match status" value="1"/>
</dbReference>
<evidence type="ECO:0000256" key="2">
    <source>
        <dbReference type="SAM" id="Phobius"/>
    </source>
</evidence>
<keyword evidence="2" id="KW-0812">Transmembrane</keyword>
<dbReference type="STRING" id="202789.GCA_001457435_00975"/>
<dbReference type="HOGENOM" id="CLU_074030_0_0_11"/>
<feature type="transmembrane region" description="Helical" evidence="2">
    <location>
        <begin position="120"/>
        <end position="138"/>
    </location>
</feature>
<dbReference type="AlphaFoldDB" id="K9EGJ5"/>
<evidence type="ECO:0000256" key="1">
    <source>
        <dbReference type="SAM" id="MobiDB-lite"/>
    </source>
</evidence>
<evidence type="ECO:0000313" key="3">
    <source>
        <dbReference type="EMBL" id="EKU95001.1"/>
    </source>
</evidence>
<protein>
    <recommendedName>
        <fullName evidence="5">YccA/Bax inhibitor family protein</fullName>
    </recommendedName>
</protein>
<gene>
    <name evidence="3" type="ORF">HMPREF9233_01139</name>
</gene>
<evidence type="ECO:0000313" key="4">
    <source>
        <dbReference type="Proteomes" id="UP000009888"/>
    </source>
</evidence>
<dbReference type="Proteomes" id="UP000009888">
    <property type="component" value="Unassembled WGS sequence"/>
</dbReference>
<organism evidence="3 4">
    <name type="scientific">Actinobaculum massiliense ACS-171-V-Col2</name>
    <dbReference type="NCBI Taxonomy" id="883066"/>
    <lineage>
        <taxon>Bacteria</taxon>
        <taxon>Bacillati</taxon>
        <taxon>Actinomycetota</taxon>
        <taxon>Actinomycetes</taxon>
        <taxon>Actinomycetales</taxon>
        <taxon>Actinomycetaceae</taxon>
        <taxon>Actinobaculum</taxon>
    </lineage>
</organism>
<proteinExistence type="predicted"/>
<feature type="transmembrane region" description="Helical" evidence="2">
    <location>
        <begin position="205"/>
        <end position="226"/>
    </location>
</feature>
<accession>K9EGJ5</accession>
<dbReference type="PANTHER" id="PTHR41282:SF1">
    <property type="entry name" value="CONSERVED TRANSMEMBRANE PROTEIN-RELATED"/>
    <property type="match status" value="1"/>
</dbReference>
<dbReference type="PANTHER" id="PTHR41282">
    <property type="entry name" value="CONSERVED TRANSMEMBRANE PROTEIN-RELATED"/>
    <property type="match status" value="1"/>
</dbReference>
<feature type="compositionally biased region" description="Polar residues" evidence="1">
    <location>
        <begin position="1"/>
        <end position="10"/>
    </location>
</feature>
<dbReference type="InterPro" id="IPR010539">
    <property type="entry name" value="BaxI_1-like"/>
</dbReference>
<dbReference type="PATRIC" id="fig|883066.3.peg.1198"/>
<keyword evidence="4" id="KW-1185">Reference proteome</keyword>
<keyword evidence="2" id="KW-0472">Membrane</keyword>
<name>K9EGJ5_9ACTO</name>
<feature type="transmembrane region" description="Helical" evidence="2">
    <location>
        <begin position="171"/>
        <end position="193"/>
    </location>
</feature>
<feature type="transmembrane region" description="Helical" evidence="2">
    <location>
        <begin position="96"/>
        <end position="114"/>
    </location>
</feature>
<dbReference type="eggNOG" id="COG4760">
    <property type="taxonomic scope" value="Bacteria"/>
</dbReference>
<feature type="transmembrane region" description="Helical" evidence="2">
    <location>
        <begin position="232"/>
        <end position="256"/>
    </location>
</feature>
<keyword evidence="2" id="KW-1133">Transmembrane helix</keyword>
<comment type="caution">
    <text evidence="3">The sequence shown here is derived from an EMBL/GenBank/DDBJ whole genome shotgun (WGS) entry which is preliminary data.</text>
</comment>
<reference evidence="3 4" key="1">
    <citation type="submission" date="2012-09" db="EMBL/GenBank/DDBJ databases">
        <title>The Genome Sequence of Actinobaculum massiliae ACS-171-V-COL2.</title>
        <authorList>
            <consortium name="The Broad Institute Genome Sequencing Platform"/>
            <person name="Earl A."/>
            <person name="Ward D."/>
            <person name="Feldgarden M."/>
            <person name="Gevers D."/>
            <person name="Saerens B."/>
            <person name="Vaneechoutte M."/>
            <person name="Walker B."/>
            <person name="Young S.K."/>
            <person name="Zeng Q."/>
            <person name="Gargeya S."/>
            <person name="Fitzgerald M."/>
            <person name="Haas B."/>
            <person name="Abouelleil A."/>
            <person name="Alvarado L."/>
            <person name="Arachchi H.M."/>
            <person name="Berlin A."/>
            <person name="Chapman S.B."/>
            <person name="Goldberg J."/>
            <person name="Griggs A."/>
            <person name="Gujja S."/>
            <person name="Hansen M."/>
            <person name="Howarth C."/>
            <person name="Imamovic A."/>
            <person name="Larimer J."/>
            <person name="McCowen C."/>
            <person name="Montmayeur A."/>
            <person name="Murphy C."/>
            <person name="Neiman D."/>
            <person name="Pearson M."/>
            <person name="Priest M."/>
            <person name="Roberts A."/>
            <person name="Saif S."/>
            <person name="Shea T."/>
            <person name="Sisk P."/>
            <person name="Sykes S."/>
            <person name="Wortman J."/>
            <person name="Nusbaum C."/>
            <person name="Birren B."/>
        </authorList>
    </citation>
    <scope>NUCLEOTIDE SEQUENCE [LARGE SCALE GENOMIC DNA]</scope>
    <source>
        <strain evidence="4">ACS-171-V-Col2</strain>
    </source>
</reference>
<feature type="region of interest" description="Disordered" evidence="1">
    <location>
        <begin position="1"/>
        <end position="33"/>
    </location>
</feature>
<dbReference type="EMBL" id="AGWL01000006">
    <property type="protein sequence ID" value="EKU95001.1"/>
    <property type="molecule type" value="Genomic_DNA"/>
</dbReference>
<feature type="transmembrane region" description="Helical" evidence="2">
    <location>
        <begin position="277"/>
        <end position="294"/>
    </location>
</feature>
<evidence type="ECO:0008006" key="5">
    <source>
        <dbReference type="Google" id="ProtNLM"/>
    </source>
</evidence>
<feature type="transmembrane region" description="Helical" evidence="2">
    <location>
        <begin position="145"/>
        <end position="165"/>
    </location>
</feature>